<dbReference type="AlphaFoldDB" id="H8L2G5"/>
<accession>H8L2G5</accession>
<evidence type="ECO:0000313" key="1">
    <source>
        <dbReference type="EMBL" id="AFC85432.1"/>
    </source>
</evidence>
<dbReference type="Proteomes" id="UP000005234">
    <property type="component" value="Chromosome"/>
</dbReference>
<keyword evidence="2" id="KW-1185">Reference proteome</keyword>
<reference evidence="1" key="1">
    <citation type="submission" date="2012-02" db="EMBL/GenBank/DDBJ databases">
        <title>The complete genome of Frateuria aurantia DSM 6220.</title>
        <authorList>
            <consortium name="US DOE Joint Genome Institute (JGI-PGF)"/>
            <person name="Lucas S."/>
            <person name="Copeland A."/>
            <person name="Lapidus A."/>
            <person name="Glavina del Rio T."/>
            <person name="Dalin E."/>
            <person name="Tice H."/>
            <person name="Bruce D."/>
            <person name="Goodwin L."/>
            <person name="Pitluck S."/>
            <person name="Peters L."/>
            <person name="Ovchinnikova G."/>
            <person name="Teshima H."/>
            <person name="Kyrpides N."/>
            <person name="Mavromatis K."/>
            <person name="Ivanova N."/>
            <person name="Brettin T."/>
            <person name="Detter J.C."/>
            <person name="Han C."/>
            <person name="Larimer F."/>
            <person name="Land M."/>
            <person name="Hauser L."/>
            <person name="Markowitz V."/>
            <person name="Cheng J.-F."/>
            <person name="Hugenholtz P."/>
            <person name="Woyke T."/>
            <person name="Wu D."/>
            <person name="Brambilla E."/>
            <person name="Klenk H.-P."/>
            <person name="Eisen J.A."/>
        </authorList>
    </citation>
    <scope>NUCLEOTIDE SEQUENCE</scope>
    <source>
        <strain evidence="1">DSM 6220</strain>
    </source>
</reference>
<sequence>MTNAYAKISGHGALFCPPGKLKLDDRVAAVLIDQEAPKGHATDDTDIESILIAAMAQGFPCKE</sequence>
<dbReference type="EMBL" id="CP003350">
    <property type="protein sequence ID" value="AFC85432.1"/>
    <property type="molecule type" value="Genomic_DNA"/>
</dbReference>
<proteinExistence type="predicted"/>
<dbReference type="HOGENOM" id="CLU_2879309_0_0_6"/>
<gene>
    <name evidence="1" type="ordered locus">Fraau_0964</name>
</gene>
<evidence type="ECO:0000313" key="2">
    <source>
        <dbReference type="Proteomes" id="UP000005234"/>
    </source>
</evidence>
<protein>
    <recommendedName>
        <fullName evidence="3">Rap1a immunity protein domain-containing protein</fullName>
    </recommendedName>
</protein>
<organism evidence="1 2">
    <name type="scientific">Frateuria aurantia (strain ATCC 33424 / DSM 6220 / KCTC 2777 / LMG 1558 / NBRC 3245 / NCIMB 13370)</name>
    <name type="common">Acetobacter aurantius</name>
    <dbReference type="NCBI Taxonomy" id="767434"/>
    <lineage>
        <taxon>Bacteria</taxon>
        <taxon>Pseudomonadati</taxon>
        <taxon>Pseudomonadota</taxon>
        <taxon>Gammaproteobacteria</taxon>
        <taxon>Lysobacterales</taxon>
        <taxon>Rhodanobacteraceae</taxon>
        <taxon>Frateuria</taxon>
    </lineage>
</organism>
<dbReference type="KEGG" id="fau:Fraau_0964"/>
<dbReference type="RefSeq" id="WP_014402438.1">
    <property type="nucleotide sequence ID" value="NC_017033.1"/>
</dbReference>
<name>H8L2G5_FRAAD</name>
<evidence type="ECO:0008006" key="3">
    <source>
        <dbReference type="Google" id="ProtNLM"/>
    </source>
</evidence>